<accession>A0AAE0D008</accession>
<dbReference type="PROSITE" id="PS00028">
    <property type="entry name" value="ZINC_FINGER_C2H2_1"/>
    <property type="match status" value="1"/>
</dbReference>
<feature type="region of interest" description="Disordered" evidence="1">
    <location>
        <begin position="87"/>
        <end position="119"/>
    </location>
</feature>
<comment type="caution">
    <text evidence="3">The sequence shown here is derived from an EMBL/GenBank/DDBJ whole genome shotgun (WGS) entry which is preliminary data.</text>
</comment>
<sequence length="281" mass="30591">MSSPTDNDYQDRVNNVTDLRECISGAREQIEIVRVGANRVHMWQQRGLELNRGVTRHEHTTTATLSEIEQEAHDALQNVQQWQNNLEGMDIDSSPSDGPSQSTTGSASPDPDPAPAAVPVAAPVPVAPVAPVAPITVPPVPTAPIPVAPANNLPRLTANQLCANAPALVARIPAHLQAQAVRESVRIVAEHDATARAAAAAAAASPIDPNLRAASEYANFQLKNNQGRQVRTTRVCVHCYRVCNFNDNLRCHLREKHYKRDPRYNHLNNTERIKVARAEAP</sequence>
<evidence type="ECO:0000313" key="3">
    <source>
        <dbReference type="EMBL" id="KAK2730293.1"/>
    </source>
</evidence>
<reference evidence="3" key="1">
    <citation type="submission" date="2023-02" db="EMBL/GenBank/DDBJ databases">
        <title>Colletotrichum kahawae CIFC_Que2 genome sequencing and assembly.</title>
        <authorList>
            <person name="Baroncelli R."/>
        </authorList>
    </citation>
    <scope>NUCLEOTIDE SEQUENCE</scope>
    <source>
        <strain evidence="3">CIFC_Que2</strain>
    </source>
</reference>
<name>A0AAE0D008_COLKA</name>
<feature type="compositionally biased region" description="Polar residues" evidence="1">
    <location>
        <begin position="93"/>
        <end position="107"/>
    </location>
</feature>
<dbReference type="Proteomes" id="UP001281614">
    <property type="component" value="Unassembled WGS sequence"/>
</dbReference>
<evidence type="ECO:0000256" key="1">
    <source>
        <dbReference type="SAM" id="MobiDB-lite"/>
    </source>
</evidence>
<evidence type="ECO:0000259" key="2">
    <source>
        <dbReference type="PROSITE" id="PS00028"/>
    </source>
</evidence>
<keyword evidence="4" id="KW-1185">Reference proteome</keyword>
<dbReference type="AlphaFoldDB" id="A0AAE0D008"/>
<dbReference type="EMBL" id="VYYT01000688">
    <property type="protein sequence ID" value="KAK2730293.1"/>
    <property type="molecule type" value="Genomic_DNA"/>
</dbReference>
<dbReference type="InterPro" id="IPR013087">
    <property type="entry name" value="Znf_C2H2_type"/>
</dbReference>
<evidence type="ECO:0000313" key="4">
    <source>
        <dbReference type="Proteomes" id="UP001281614"/>
    </source>
</evidence>
<protein>
    <recommendedName>
        <fullName evidence="2">C2H2-type domain-containing protein</fullName>
    </recommendedName>
</protein>
<organism evidence="3 4">
    <name type="scientific">Colletotrichum kahawae</name>
    <name type="common">Coffee berry disease fungus</name>
    <dbReference type="NCBI Taxonomy" id="34407"/>
    <lineage>
        <taxon>Eukaryota</taxon>
        <taxon>Fungi</taxon>
        <taxon>Dikarya</taxon>
        <taxon>Ascomycota</taxon>
        <taxon>Pezizomycotina</taxon>
        <taxon>Sordariomycetes</taxon>
        <taxon>Hypocreomycetidae</taxon>
        <taxon>Glomerellales</taxon>
        <taxon>Glomerellaceae</taxon>
        <taxon>Colletotrichum</taxon>
        <taxon>Colletotrichum gloeosporioides species complex</taxon>
    </lineage>
</organism>
<proteinExistence type="predicted"/>
<gene>
    <name evidence="3" type="ORF">CKAH01_09679</name>
</gene>
<feature type="domain" description="C2H2-type" evidence="2">
    <location>
        <begin position="236"/>
        <end position="257"/>
    </location>
</feature>